<reference evidence="10 11" key="1">
    <citation type="journal article" date="2024" name="Genome Biol. Evol.">
        <title>Chromosome-level genome assembly of the viviparous eelpout Zoarces viviparus.</title>
        <authorList>
            <person name="Fuhrmann N."/>
            <person name="Brasseur M.V."/>
            <person name="Bakowski C.E."/>
            <person name="Podsiadlowski L."/>
            <person name="Prost S."/>
            <person name="Krehenwinkel H."/>
            <person name="Mayer C."/>
        </authorList>
    </citation>
    <scope>NUCLEOTIDE SEQUENCE [LARGE SCALE GENOMIC DNA]</scope>
    <source>
        <strain evidence="10">NO-MEL_2022_Ind0_liver</strain>
    </source>
</reference>
<keyword evidence="8" id="KW-0732">Signal</keyword>
<evidence type="ECO:0000256" key="4">
    <source>
        <dbReference type="ARBA" id="ARBA00022722"/>
    </source>
</evidence>
<evidence type="ECO:0000256" key="3">
    <source>
        <dbReference type="ARBA" id="ARBA00022525"/>
    </source>
</evidence>
<evidence type="ECO:0000259" key="9">
    <source>
        <dbReference type="SMART" id="SM00092"/>
    </source>
</evidence>
<feature type="domain" description="Ribonuclease A-domain" evidence="9">
    <location>
        <begin position="21"/>
        <end position="137"/>
    </location>
</feature>
<keyword evidence="5 8" id="KW-0255">Endonuclease</keyword>
<keyword evidence="7" id="KW-1015">Disulfide bond</keyword>
<dbReference type="GO" id="GO:0016787">
    <property type="term" value="F:hydrolase activity"/>
    <property type="evidence" value="ECO:0007669"/>
    <property type="project" value="UniProtKB-KW"/>
</dbReference>
<evidence type="ECO:0000256" key="7">
    <source>
        <dbReference type="ARBA" id="ARBA00023157"/>
    </source>
</evidence>
<keyword evidence="3" id="KW-0964">Secreted</keyword>
<dbReference type="PROSITE" id="PS00127">
    <property type="entry name" value="RNASE_PANCREATIC"/>
    <property type="match status" value="1"/>
</dbReference>
<dbReference type="GO" id="GO:0003676">
    <property type="term" value="F:nucleic acid binding"/>
    <property type="evidence" value="ECO:0007669"/>
    <property type="project" value="InterPro"/>
</dbReference>
<protein>
    <recommendedName>
        <fullName evidence="9">Ribonuclease A-domain domain-containing protein</fullName>
    </recommendedName>
</protein>
<dbReference type="GO" id="GO:0001525">
    <property type="term" value="P:angiogenesis"/>
    <property type="evidence" value="ECO:0007669"/>
    <property type="project" value="TreeGrafter"/>
</dbReference>
<comment type="similarity">
    <text evidence="2 8">Belongs to the pancreatic ribonuclease family.</text>
</comment>
<gene>
    <name evidence="10" type="ORF">VZT92_023678</name>
</gene>
<dbReference type="GO" id="GO:0050829">
    <property type="term" value="P:defense response to Gram-negative bacterium"/>
    <property type="evidence" value="ECO:0007669"/>
    <property type="project" value="TreeGrafter"/>
</dbReference>
<evidence type="ECO:0000256" key="5">
    <source>
        <dbReference type="ARBA" id="ARBA00022759"/>
    </source>
</evidence>
<dbReference type="CDD" id="cd06265">
    <property type="entry name" value="RNase_A_canonical"/>
    <property type="match status" value="1"/>
</dbReference>
<dbReference type="GO" id="GO:0004540">
    <property type="term" value="F:RNA nuclease activity"/>
    <property type="evidence" value="ECO:0007669"/>
    <property type="project" value="TreeGrafter"/>
</dbReference>
<feature type="chain" id="PRO_5043108486" description="Ribonuclease A-domain domain-containing protein" evidence="8">
    <location>
        <begin position="20"/>
        <end position="146"/>
    </location>
</feature>
<dbReference type="PANTHER" id="PTHR11437">
    <property type="entry name" value="RIBONUCLEASE"/>
    <property type="match status" value="1"/>
</dbReference>
<dbReference type="PANTHER" id="PTHR11437:SF10">
    <property type="entry name" value="ANGIOGENIN-RELATED"/>
    <property type="match status" value="1"/>
</dbReference>
<dbReference type="GO" id="GO:0004519">
    <property type="term" value="F:endonuclease activity"/>
    <property type="evidence" value="ECO:0007669"/>
    <property type="project" value="UniProtKB-KW"/>
</dbReference>
<evidence type="ECO:0000256" key="2">
    <source>
        <dbReference type="ARBA" id="ARBA00005600"/>
    </source>
</evidence>
<sequence>MRIPFACMLLLLLSAAVLAQPNERYKRFINQHINNKMTNVKKCDQEMRNRDIKTIDNKCKETNTFILSTNKPVKAICEKAGKPFGQMTVSLQPFPIIVCELKSDVSSTPCQYSGKRLTRYLVIGCENGFPVHFDRDLVNLPAHFEN</sequence>
<dbReference type="GO" id="GO:0005576">
    <property type="term" value="C:extracellular region"/>
    <property type="evidence" value="ECO:0007669"/>
    <property type="project" value="UniProtKB-SubCell"/>
</dbReference>
<dbReference type="GO" id="GO:0050830">
    <property type="term" value="P:defense response to Gram-positive bacterium"/>
    <property type="evidence" value="ECO:0007669"/>
    <property type="project" value="TreeGrafter"/>
</dbReference>
<dbReference type="Proteomes" id="UP001488805">
    <property type="component" value="Unassembled WGS sequence"/>
</dbReference>
<dbReference type="InterPro" id="IPR023412">
    <property type="entry name" value="RNaseA_domain"/>
</dbReference>
<dbReference type="SUPFAM" id="SSF54076">
    <property type="entry name" value="RNase A-like"/>
    <property type="match status" value="1"/>
</dbReference>
<proteinExistence type="inferred from homology"/>
<evidence type="ECO:0000313" key="11">
    <source>
        <dbReference type="Proteomes" id="UP001488805"/>
    </source>
</evidence>
<keyword evidence="4 8" id="KW-0540">Nuclease</keyword>
<evidence type="ECO:0000256" key="1">
    <source>
        <dbReference type="ARBA" id="ARBA00004613"/>
    </source>
</evidence>
<dbReference type="InterPro" id="IPR001427">
    <property type="entry name" value="RNaseA"/>
</dbReference>
<comment type="subcellular location">
    <subcellularLocation>
        <location evidence="1">Secreted</location>
    </subcellularLocation>
</comment>
<feature type="signal peptide" evidence="8">
    <location>
        <begin position="1"/>
        <end position="19"/>
    </location>
</feature>
<keyword evidence="6 8" id="KW-0378">Hydrolase</keyword>
<dbReference type="AlphaFoldDB" id="A0AAW1E7B3"/>
<dbReference type="InterPro" id="IPR023411">
    <property type="entry name" value="RNaseA_AS"/>
</dbReference>
<evidence type="ECO:0000256" key="6">
    <source>
        <dbReference type="ARBA" id="ARBA00022801"/>
    </source>
</evidence>
<evidence type="ECO:0000313" key="10">
    <source>
        <dbReference type="EMBL" id="KAK9518369.1"/>
    </source>
</evidence>
<comment type="caution">
    <text evidence="10">The sequence shown here is derived from an EMBL/GenBank/DDBJ whole genome shotgun (WGS) entry which is preliminary data.</text>
</comment>
<keyword evidence="11" id="KW-1185">Reference proteome</keyword>
<dbReference type="Gene3D" id="3.10.130.10">
    <property type="entry name" value="Ribonuclease A-like domain"/>
    <property type="match status" value="1"/>
</dbReference>
<dbReference type="InterPro" id="IPR036816">
    <property type="entry name" value="RNaseA-like_dom_sf"/>
</dbReference>
<organism evidence="10 11">
    <name type="scientific">Zoarces viviparus</name>
    <name type="common">Viviparous eelpout</name>
    <name type="synonym">Blennius viviparus</name>
    <dbReference type="NCBI Taxonomy" id="48416"/>
    <lineage>
        <taxon>Eukaryota</taxon>
        <taxon>Metazoa</taxon>
        <taxon>Chordata</taxon>
        <taxon>Craniata</taxon>
        <taxon>Vertebrata</taxon>
        <taxon>Euteleostomi</taxon>
        <taxon>Actinopterygii</taxon>
        <taxon>Neopterygii</taxon>
        <taxon>Teleostei</taxon>
        <taxon>Neoteleostei</taxon>
        <taxon>Acanthomorphata</taxon>
        <taxon>Eupercaria</taxon>
        <taxon>Perciformes</taxon>
        <taxon>Cottioidei</taxon>
        <taxon>Zoarcales</taxon>
        <taxon>Zoarcidae</taxon>
        <taxon>Zoarcinae</taxon>
        <taxon>Zoarces</taxon>
    </lineage>
</organism>
<dbReference type="Pfam" id="PF00074">
    <property type="entry name" value="RnaseA"/>
    <property type="match status" value="1"/>
</dbReference>
<accession>A0AAW1E7B3</accession>
<dbReference type="EMBL" id="JBCEZU010000538">
    <property type="protein sequence ID" value="KAK9518369.1"/>
    <property type="molecule type" value="Genomic_DNA"/>
</dbReference>
<name>A0AAW1E7B3_ZOAVI</name>
<dbReference type="SMART" id="SM00092">
    <property type="entry name" value="RNAse_Pc"/>
    <property type="match status" value="1"/>
</dbReference>
<evidence type="ECO:0000256" key="8">
    <source>
        <dbReference type="RuleBase" id="RU000651"/>
    </source>
</evidence>